<dbReference type="EMBL" id="RSCJ01000002">
    <property type="protein sequence ID" value="RUR86091.1"/>
    <property type="molecule type" value="Genomic_DNA"/>
</dbReference>
<evidence type="ECO:0000313" key="3">
    <source>
        <dbReference type="Proteomes" id="UP000268857"/>
    </source>
</evidence>
<organism evidence="2 3">
    <name type="scientific">Chlorogloeopsis fritschii PCC 6912</name>
    <dbReference type="NCBI Taxonomy" id="211165"/>
    <lineage>
        <taxon>Bacteria</taxon>
        <taxon>Bacillati</taxon>
        <taxon>Cyanobacteriota</taxon>
        <taxon>Cyanophyceae</taxon>
        <taxon>Nostocales</taxon>
        <taxon>Chlorogloeopsidaceae</taxon>
        <taxon>Chlorogloeopsis</taxon>
    </lineage>
</organism>
<feature type="signal peptide" evidence="1">
    <location>
        <begin position="1"/>
        <end position="20"/>
    </location>
</feature>
<accession>A0A3S0Y5U4</accession>
<keyword evidence="3" id="KW-1185">Reference proteome</keyword>
<feature type="chain" id="PRO_5018761552" evidence="1">
    <location>
        <begin position="21"/>
        <end position="128"/>
    </location>
</feature>
<dbReference type="OrthoDB" id="516031at2"/>
<dbReference type="RefSeq" id="WP_016874887.1">
    <property type="nucleotide sequence ID" value="NZ_AJLN01000110.1"/>
</dbReference>
<evidence type="ECO:0000313" key="2">
    <source>
        <dbReference type="EMBL" id="RUR86091.1"/>
    </source>
</evidence>
<dbReference type="AlphaFoldDB" id="A0A3S0Y5U4"/>
<dbReference type="Proteomes" id="UP000268857">
    <property type="component" value="Unassembled WGS sequence"/>
</dbReference>
<evidence type="ECO:0000256" key="1">
    <source>
        <dbReference type="SAM" id="SignalP"/>
    </source>
</evidence>
<gene>
    <name evidence="2" type="ORF">PCC6912_09160</name>
</gene>
<protein>
    <submittedName>
        <fullName evidence="2">Uncharacterized protein</fullName>
    </submittedName>
</protein>
<comment type="caution">
    <text evidence="2">The sequence shown here is derived from an EMBL/GenBank/DDBJ whole genome shotgun (WGS) entry which is preliminary data.</text>
</comment>
<sequence length="128" mass="14560">MKKVLGLAILAAFFATPALAGETFVRNEWTNSHTKTTTDLKLDSHTNSYRNEYYASWADKIYKDGDVSYKYDWYSGTELVSFDDFTVHSAGSYLYGNYHENNYTKVYGTINSIMNSYSNAHETTAGVR</sequence>
<proteinExistence type="predicted"/>
<name>A0A3S0Y5U4_CHLFR</name>
<reference evidence="2 3" key="1">
    <citation type="journal article" date="2019" name="Genome Biol. Evol.">
        <title>Day and night: Metabolic profiles and evolutionary relationships of six axenic non-marine cyanobacteria.</title>
        <authorList>
            <person name="Will S.E."/>
            <person name="Henke P."/>
            <person name="Boedeker C."/>
            <person name="Huang S."/>
            <person name="Brinkmann H."/>
            <person name="Rohde M."/>
            <person name="Jarek M."/>
            <person name="Friedl T."/>
            <person name="Seufert S."/>
            <person name="Schumacher M."/>
            <person name="Overmann J."/>
            <person name="Neumann-Schaal M."/>
            <person name="Petersen J."/>
        </authorList>
    </citation>
    <scope>NUCLEOTIDE SEQUENCE [LARGE SCALE GENOMIC DNA]</scope>
    <source>
        <strain evidence="2 3">PCC 6912</strain>
    </source>
</reference>
<keyword evidence="1" id="KW-0732">Signal</keyword>